<gene>
    <name evidence="3" type="ORF">RS030_192808</name>
</gene>
<sequence>MKFFESYLCVIFFLFWMVNGLPTSNVRIKGEGNNTELSSQDNPHSSPDSAIKTMTTTKKTTTTTTTKKTTTTTTTKNTSATLTSKPESYSQEKTEELLTMKSIKDESEFDCENAVFPSEVFSSQPRDNMVYLKPSIIPTSGFTKAGLTKFTTAFGIHILGDSNVPDDKISYLTELLASVLDNDQDGLVDATQNTILETIRSSNGMMVILSGEEDSIEKLLDPDEGLPPEYSCMMFLLVEQAKNIIRGGPHQKDCPYDLDKVTDRGLGFVVDFISQAAYPVTFSLNEESSMRMENLYNSAIRRGWFLPQNIPVANNEFCDEDCKRLSFQSWLATSILDQDKCSCIKANVFKLCTSEEIKNISPDDFAYFASALKRPSAYSSSAIITN</sequence>
<feature type="region of interest" description="Disordered" evidence="1">
    <location>
        <begin position="32"/>
        <end position="93"/>
    </location>
</feature>
<accession>A0AAV9XYL7</accession>
<proteinExistence type="predicted"/>
<keyword evidence="2" id="KW-0732">Signal</keyword>
<feature type="signal peptide" evidence="2">
    <location>
        <begin position="1"/>
        <end position="20"/>
    </location>
</feature>
<evidence type="ECO:0000256" key="1">
    <source>
        <dbReference type="SAM" id="MobiDB-lite"/>
    </source>
</evidence>
<evidence type="ECO:0000256" key="2">
    <source>
        <dbReference type="SAM" id="SignalP"/>
    </source>
</evidence>
<dbReference type="AlphaFoldDB" id="A0AAV9XYL7"/>
<feature type="compositionally biased region" description="Low complexity" evidence="1">
    <location>
        <begin position="52"/>
        <end position="78"/>
    </location>
</feature>
<reference evidence="3 4" key="1">
    <citation type="submission" date="2023-10" db="EMBL/GenBank/DDBJ databases">
        <title>Comparative genomics analysis reveals potential genetic determinants of host preference in Cryptosporidium xiaoi.</title>
        <authorList>
            <person name="Xiao L."/>
            <person name="Li J."/>
        </authorList>
    </citation>
    <scope>NUCLEOTIDE SEQUENCE [LARGE SCALE GENOMIC DNA]</scope>
    <source>
        <strain evidence="3 4">52996</strain>
    </source>
</reference>
<protein>
    <submittedName>
        <fullName evidence="3">Uncharacterized protein</fullName>
    </submittedName>
</protein>
<dbReference type="Proteomes" id="UP001311799">
    <property type="component" value="Unassembled WGS sequence"/>
</dbReference>
<evidence type="ECO:0000313" key="3">
    <source>
        <dbReference type="EMBL" id="KAK6589860.1"/>
    </source>
</evidence>
<evidence type="ECO:0000313" key="4">
    <source>
        <dbReference type="Proteomes" id="UP001311799"/>
    </source>
</evidence>
<feature type="compositionally biased region" description="Polar residues" evidence="1">
    <location>
        <begin position="32"/>
        <end position="48"/>
    </location>
</feature>
<feature type="compositionally biased region" description="Polar residues" evidence="1">
    <location>
        <begin position="79"/>
        <end position="89"/>
    </location>
</feature>
<keyword evidence="4" id="KW-1185">Reference proteome</keyword>
<name>A0AAV9XYL7_9CRYT</name>
<organism evidence="3 4">
    <name type="scientific">Cryptosporidium xiaoi</name>
    <dbReference type="NCBI Taxonomy" id="659607"/>
    <lineage>
        <taxon>Eukaryota</taxon>
        <taxon>Sar</taxon>
        <taxon>Alveolata</taxon>
        <taxon>Apicomplexa</taxon>
        <taxon>Conoidasida</taxon>
        <taxon>Coccidia</taxon>
        <taxon>Eucoccidiorida</taxon>
        <taxon>Eimeriorina</taxon>
        <taxon>Cryptosporidiidae</taxon>
        <taxon>Cryptosporidium</taxon>
    </lineage>
</organism>
<comment type="caution">
    <text evidence="3">The sequence shown here is derived from an EMBL/GenBank/DDBJ whole genome shotgun (WGS) entry which is preliminary data.</text>
</comment>
<dbReference type="EMBL" id="JAWDEY010000010">
    <property type="protein sequence ID" value="KAK6589860.1"/>
    <property type="molecule type" value="Genomic_DNA"/>
</dbReference>
<feature type="chain" id="PRO_5043485820" evidence="2">
    <location>
        <begin position="21"/>
        <end position="386"/>
    </location>
</feature>